<sequence length="112" mass="13176">MSWGEMTPTIEDVHLLLGLPVVGFDDPMEIFLDDDEKTKLNTLNRDIIDSRKATVMGRDTTRNNFGSWVCYLWGDQQGVRWYMGHRYNCSYRLEALLAMWLSKFLFYDIPDD</sequence>
<reference evidence="2" key="1">
    <citation type="submission" date="2016-04" db="EMBL/GenBank/DDBJ databases">
        <title>Cephalotus genome sequencing.</title>
        <authorList>
            <person name="Fukushima K."/>
            <person name="Hasebe M."/>
            <person name="Fang X."/>
        </authorList>
    </citation>
    <scope>NUCLEOTIDE SEQUENCE [LARGE SCALE GENOMIC DNA]</scope>
    <source>
        <strain evidence="2">cv. St1</strain>
    </source>
</reference>
<accession>A0A1Q3BEE0</accession>
<protein>
    <submittedName>
        <fullName evidence="1">PMD domain-containing protein</fullName>
    </submittedName>
</protein>
<dbReference type="InParanoid" id="A0A1Q3BEE0"/>
<dbReference type="OrthoDB" id="1421598at2759"/>
<dbReference type="Proteomes" id="UP000187406">
    <property type="component" value="Unassembled WGS sequence"/>
</dbReference>
<gene>
    <name evidence="1" type="ORF">CFOL_v3_09880</name>
</gene>
<dbReference type="AlphaFoldDB" id="A0A1Q3BEE0"/>
<evidence type="ECO:0000313" key="1">
    <source>
        <dbReference type="EMBL" id="GAV66370.1"/>
    </source>
</evidence>
<keyword evidence="2" id="KW-1185">Reference proteome</keyword>
<organism evidence="1 2">
    <name type="scientific">Cephalotus follicularis</name>
    <name type="common">Albany pitcher plant</name>
    <dbReference type="NCBI Taxonomy" id="3775"/>
    <lineage>
        <taxon>Eukaryota</taxon>
        <taxon>Viridiplantae</taxon>
        <taxon>Streptophyta</taxon>
        <taxon>Embryophyta</taxon>
        <taxon>Tracheophyta</taxon>
        <taxon>Spermatophyta</taxon>
        <taxon>Magnoliopsida</taxon>
        <taxon>eudicotyledons</taxon>
        <taxon>Gunneridae</taxon>
        <taxon>Pentapetalae</taxon>
        <taxon>rosids</taxon>
        <taxon>fabids</taxon>
        <taxon>Oxalidales</taxon>
        <taxon>Cephalotaceae</taxon>
        <taxon>Cephalotus</taxon>
    </lineage>
</organism>
<dbReference type="EMBL" id="BDDD01000474">
    <property type="protein sequence ID" value="GAV66370.1"/>
    <property type="molecule type" value="Genomic_DNA"/>
</dbReference>
<name>A0A1Q3BEE0_CEPFO</name>
<comment type="caution">
    <text evidence="1">The sequence shown here is derived from an EMBL/GenBank/DDBJ whole genome shotgun (WGS) entry which is preliminary data.</text>
</comment>
<proteinExistence type="predicted"/>
<evidence type="ECO:0000313" key="2">
    <source>
        <dbReference type="Proteomes" id="UP000187406"/>
    </source>
</evidence>